<feature type="transmembrane region" description="Helical" evidence="10">
    <location>
        <begin position="162"/>
        <end position="183"/>
    </location>
</feature>
<dbReference type="InterPro" id="IPR000276">
    <property type="entry name" value="GPCR_Rhodpsn"/>
</dbReference>
<feature type="domain" description="G-protein coupled receptors family 1 profile" evidence="12">
    <location>
        <begin position="1"/>
        <end position="215"/>
    </location>
</feature>
<dbReference type="AlphaFoldDB" id="A0AAN7PUY3"/>
<name>A0AAN7PUY3_9COLE</name>
<dbReference type="CDD" id="cd00637">
    <property type="entry name" value="7tm_classA_rhodopsin-like"/>
    <property type="match status" value="1"/>
</dbReference>
<comment type="caution">
    <text evidence="13">The sequence shown here is derived from an EMBL/GenBank/DDBJ whole genome shotgun (WGS) entry which is preliminary data.</text>
</comment>
<keyword evidence="4 10" id="KW-0812">Transmembrane</keyword>
<keyword evidence="11" id="KW-0732">Signal</keyword>
<dbReference type="Gene3D" id="1.20.1070.10">
    <property type="entry name" value="Rhodopsin 7-helix transmembrane proteins"/>
    <property type="match status" value="1"/>
</dbReference>
<keyword evidence="7 10" id="KW-0472">Membrane</keyword>
<keyword evidence="14" id="KW-1185">Reference proteome</keyword>
<evidence type="ECO:0000256" key="8">
    <source>
        <dbReference type="ARBA" id="ARBA00023170"/>
    </source>
</evidence>
<dbReference type="Pfam" id="PF00001">
    <property type="entry name" value="7tm_1"/>
    <property type="match status" value="1"/>
</dbReference>
<evidence type="ECO:0000313" key="13">
    <source>
        <dbReference type="EMBL" id="KAK4878014.1"/>
    </source>
</evidence>
<evidence type="ECO:0000256" key="11">
    <source>
        <dbReference type="SAM" id="SignalP"/>
    </source>
</evidence>
<comment type="similarity">
    <text evidence="2">Belongs to the G-protein coupled receptor 1 family.</text>
</comment>
<dbReference type="GO" id="GO:0004930">
    <property type="term" value="F:G protein-coupled receptor activity"/>
    <property type="evidence" value="ECO:0007669"/>
    <property type="project" value="UniProtKB-KW"/>
</dbReference>
<gene>
    <name evidence="13" type="ORF">RN001_010520</name>
</gene>
<protein>
    <recommendedName>
        <fullName evidence="12">G-protein coupled receptors family 1 profile domain-containing protein</fullName>
    </recommendedName>
</protein>
<keyword evidence="6" id="KW-0297">G-protein coupled receptor</keyword>
<evidence type="ECO:0000256" key="2">
    <source>
        <dbReference type="ARBA" id="ARBA00010663"/>
    </source>
</evidence>
<dbReference type="Proteomes" id="UP001353858">
    <property type="component" value="Unassembled WGS sequence"/>
</dbReference>
<accession>A0AAN7PUY3</accession>
<comment type="subcellular location">
    <subcellularLocation>
        <location evidence="1">Cell membrane</location>
        <topology evidence="1">Multi-pass membrane protein</topology>
    </subcellularLocation>
</comment>
<keyword evidence="3" id="KW-1003">Cell membrane</keyword>
<keyword evidence="9" id="KW-0807">Transducer</keyword>
<keyword evidence="8" id="KW-0675">Receptor</keyword>
<proteinExistence type="inferred from homology"/>
<feature type="transmembrane region" description="Helical" evidence="10">
    <location>
        <begin position="195"/>
        <end position="217"/>
    </location>
</feature>
<evidence type="ECO:0000256" key="6">
    <source>
        <dbReference type="ARBA" id="ARBA00023040"/>
    </source>
</evidence>
<evidence type="ECO:0000256" key="3">
    <source>
        <dbReference type="ARBA" id="ARBA00022475"/>
    </source>
</evidence>
<evidence type="ECO:0000256" key="7">
    <source>
        <dbReference type="ARBA" id="ARBA00023136"/>
    </source>
</evidence>
<feature type="chain" id="PRO_5042875410" description="G-protein coupled receptors family 1 profile domain-containing protein" evidence="11">
    <location>
        <begin position="23"/>
        <end position="332"/>
    </location>
</feature>
<evidence type="ECO:0000313" key="14">
    <source>
        <dbReference type="Proteomes" id="UP001353858"/>
    </source>
</evidence>
<dbReference type="SUPFAM" id="SSF81321">
    <property type="entry name" value="Family A G protein-coupled receptor-like"/>
    <property type="match status" value="1"/>
</dbReference>
<dbReference type="GO" id="GO:0005886">
    <property type="term" value="C:plasma membrane"/>
    <property type="evidence" value="ECO:0007669"/>
    <property type="project" value="UniProtKB-SubCell"/>
</dbReference>
<organism evidence="13 14">
    <name type="scientific">Aquatica leii</name>
    <dbReference type="NCBI Taxonomy" id="1421715"/>
    <lineage>
        <taxon>Eukaryota</taxon>
        <taxon>Metazoa</taxon>
        <taxon>Ecdysozoa</taxon>
        <taxon>Arthropoda</taxon>
        <taxon>Hexapoda</taxon>
        <taxon>Insecta</taxon>
        <taxon>Pterygota</taxon>
        <taxon>Neoptera</taxon>
        <taxon>Endopterygota</taxon>
        <taxon>Coleoptera</taxon>
        <taxon>Polyphaga</taxon>
        <taxon>Elateriformia</taxon>
        <taxon>Elateroidea</taxon>
        <taxon>Lampyridae</taxon>
        <taxon>Luciolinae</taxon>
        <taxon>Aquatica</taxon>
    </lineage>
</organism>
<reference evidence="14" key="1">
    <citation type="submission" date="2023-01" db="EMBL/GenBank/DDBJ databases">
        <title>Key to firefly adult light organ development and bioluminescence: homeobox transcription factors regulate luciferase expression and transportation to peroxisome.</title>
        <authorList>
            <person name="Fu X."/>
        </authorList>
    </citation>
    <scope>NUCLEOTIDE SEQUENCE [LARGE SCALE GENOMIC DNA]</scope>
</reference>
<dbReference type="EMBL" id="JARPUR010000004">
    <property type="protein sequence ID" value="KAK4878014.1"/>
    <property type="molecule type" value="Genomic_DNA"/>
</dbReference>
<dbReference type="PANTHER" id="PTHR22752:SF1">
    <property type="entry name" value="G-PROTEIN COUPLED RECEPTOR 176"/>
    <property type="match status" value="1"/>
</dbReference>
<dbReference type="PROSITE" id="PS50262">
    <property type="entry name" value="G_PROTEIN_RECEP_F1_2"/>
    <property type="match status" value="1"/>
</dbReference>
<evidence type="ECO:0000256" key="10">
    <source>
        <dbReference type="SAM" id="Phobius"/>
    </source>
</evidence>
<evidence type="ECO:0000256" key="5">
    <source>
        <dbReference type="ARBA" id="ARBA00022989"/>
    </source>
</evidence>
<evidence type="ECO:0000256" key="1">
    <source>
        <dbReference type="ARBA" id="ARBA00004651"/>
    </source>
</evidence>
<dbReference type="PANTHER" id="PTHR22752">
    <property type="entry name" value="G PROTEIN-COUPLED RECEPTOR"/>
    <property type="match status" value="1"/>
</dbReference>
<feature type="signal peptide" evidence="11">
    <location>
        <begin position="1"/>
        <end position="22"/>
    </location>
</feature>
<keyword evidence="5 10" id="KW-1133">Transmembrane helix</keyword>
<sequence length="332" mass="37545">MLIAISWFIAVTFAVLSGLTQNASNLWQFCTRCDNTTEHYIKTLNSIYAVVYFGGVTLVPFIAICVIYVCIYSAAHNSSERMRSTKSNHVDTYMQIETPCLLQRSLPKVQSAPNIIMLNKEERSTSVKRSFSERTGFITNLKCRISNASVFRYREETRAAKISILVIFMVLACYVPYGLAVVLNSDLVNITTPQSYNYAALVLLMLSNIISPFLFAYRNRRIRRELLRFLKIARPGDSGVNSIIPVVEVRRRRSEEVPTIKPFVAVPQVIITCKLENEKVERPSILKRVCSTKNWTSYKKCSFITVPQSCYQTDSARGSFSSASTQISTDDG</sequence>
<evidence type="ECO:0000256" key="9">
    <source>
        <dbReference type="ARBA" id="ARBA00023224"/>
    </source>
</evidence>
<dbReference type="InterPro" id="IPR017452">
    <property type="entry name" value="GPCR_Rhodpsn_7TM"/>
</dbReference>
<evidence type="ECO:0000256" key="4">
    <source>
        <dbReference type="ARBA" id="ARBA00022692"/>
    </source>
</evidence>
<evidence type="ECO:0000259" key="12">
    <source>
        <dbReference type="PROSITE" id="PS50262"/>
    </source>
</evidence>
<feature type="transmembrane region" description="Helical" evidence="10">
    <location>
        <begin position="46"/>
        <end position="75"/>
    </location>
</feature>